<dbReference type="InterPro" id="IPR013087">
    <property type="entry name" value="Znf_C2H2_type"/>
</dbReference>
<evidence type="ECO:0000313" key="11">
    <source>
        <dbReference type="Proteomes" id="UP000625711"/>
    </source>
</evidence>
<dbReference type="Proteomes" id="UP000625711">
    <property type="component" value="Unassembled WGS sequence"/>
</dbReference>
<evidence type="ECO:0000256" key="4">
    <source>
        <dbReference type="ARBA" id="ARBA00022771"/>
    </source>
</evidence>
<keyword evidence="2" id="KW-0479">Metal-binding</keyword>
<proteinExistence type="predicted"/>
<comment type="subcellular location">
    <subcellularLocation>
        <location evidence="1">Nucleus</location>
    </subcellularLocation>
</comment>
<dbReference type="InterPro" id="IPR036570">
    <property type="entry name" value="HORMA_dom_sf"/>
</dbReference>
<evidence type="ECO:0000256" key="2">
    <source>
        <dbReference type="ARBA" id="ARBA00022723"/>
    </source>
</evidence>
<dbReference type="InterPro" id="IPR050331">
    <property type="entry name" value="Zinc_finger"/>
</dbReference>
<evidence type="ECO:0000313" key="10">
    <source>
        <dbReference type="EMBL" id="KAF7279267.1"/>
    </source>
</evidence>
<keyword evidence="3" id="KW-0677">Repeat</keyword>
<keyword evidence="6" id="KW-0539">Nucleus</keyword>
<dbReference type="PANTHER" id="PTHR16515">
    <property type="entry name" value="PR DOMAIN ZINC FINGER PROTEIN"/>
    <property type="match status" value="1"/>
</dbReference>
<name>A0A834IT70_RHYFE</name>
<dbReference type="InterPro" id="IPR036236">
    <property type="entry name" value="Znf_C2H2_sf"/>
</dbReference>
<protein>
    <submittedName>
        <fullName evidence="10">Uncharacterized protein</fullName>
    </submittedName>
</protein>
<keyword evidence="5" id="KW-0862">Zinc</keyword>
<dbReference type="PROSITE" id="PS50157">
    <property type="entry name" value="ZINC_FINGER_C2H2_2"/>
    <property type="match status" value="5"/>
</dbReference>
<accession>A0A834IT70</accession>
<dbReference type="AlphaFoldDB" id="A0A834IT70"/>
<feature type="domain" description="C2H2-type" evidence="8">
    <location>
        <begin position="390"/>
        <end position="419"/>
    </location>
</feature>
<dbReference type="Gene3D" id="3.30.160.60">
    <property type="entry name" value="Classic Zinc Finger"/>
    <property type="match status" value="5"/>
</dbReference>
<dbReference type="GO" id="GO:0010468">
    <property type="term" value="P:regulation of gene expression"/>
    <property type="evidence" value="ECO:0007669"/>
    <property type="project" value="TreeGrafter"/>
</dbReference>
<comment type="caution">
    <text evidence="10">The sequence shown here is derived from an EMBL/GenBank/DDBJ whole genome shotgun (WGS) entry which is preliminary data.</text>
</comment>
<dbReference type="OrthoDB" id="10260596at2759"/>
<dbReference type="PROSITE" id="PS50815">
    <property type="entry name" value="HORMA"/>
    <property type="match status" value="1"/>
</dbReference>
<dbReference type="GO" id="GO:0008270">
    <property type="term" value="F:zinc ion binding"/>
    <property type="evidence" value="ECO:0007669"/>
    <property type="project" value="UniProtKB-KW"/>
</dbReference>
<feature type="domain" description="C2H2-type" evidence="8">
    <location>
        <begin position="505"/>
        <end position="532"/>
    </location>
</feature>
<feature type="domain" description="HORMA" evidence="9">
    <location>
        <begin position="6"/>
        <end position="185"/>
    </location>
</feature>
<feature type="domain" description="C2H2-type" evidence="8">
    <location>
        <begin position="562"/>
        <end position="590"/>
    </location>
</feature>
<reference evidence="10" key="1">
    <citation type="submission" date="2020-08" db="EMBL/GenBank/DDBJ databases">
        <title>Genome sequencing and assembly of the red palm weevil Rhynchophorus ferrugineus.</title>
        <authorList>
            <person name="Dias G.B."/>
            <person name="Bergman C.M."/>
            <person name="Manee M."/>
        </authorList>
    </citation>
    <scope>NUCLEOTIDE SEQUENCE</scope>
    <source>
        <strain evidence="10">AA-2017</strain>
        <tissue evidence="10">Whole larva</tissue>
    </source>
</reference>
<keyword evidence="4 7" id="KW-0863">Zinc-finger</keyword>
<dbReference type="GO" id="GO:0005634">
    <property type="term" value="C:nucleus"/>
    <property type="evidence" value="ECO:0007669"/>
    <property type="project" value="UniProtKB-SubCell"/>
</dbReference>
<evidence type="ECO:0000256" key="6">
    <source>
        <dbReference type="ARBA" id="ARBA00023242"/>
    </source>
</evidence>
<dbReference type="Gene3D" id="3.30.900.10">
    <property type="entry name" value="HORMA domain"/>
    <property type="match status" value="1"/>
</dbReference>
<evidence type="ECO:0000256" key="1">
    <source>
        <dbReference type="ARBA" id="ARBA00004123"/>
    </source>
</evidence>
<evidence type="ECO:0000256" key="5">
    <source>
        <dbReference type="ARBA" id="ARBA00022833"/>
    </source>
</evidence>
<dbReference type="PROSITE" id="PS00028">
    <property type="entry name" value="ZINC_FINGER_C2H2_1"/>
    <property type="match status" value="6"/>
</dbReference>
<dbReference type="InterPro" id="IPR003511">
    <property type="entry name" value="HORMA_dom"/>
</dbReference>
<evidence type="ECO:0000256" key="3">
    <source>
        <dbReference type="ARBA" id="ARBA00022737"/>
    </source>
</evidence>
<gene>
    <name evidence="10" type="ORF">GWI33_007464</name>
</gene>
<dbReference type="PANTHER" id="PTHR16515:SF66">
    <property type="entry name" value="C2H2-TYPE DOMAIN-CONTAINING PROTEIN"/>
    <property type="match status" value="1"/>
</dbReference>
<organism evidence="10 11">
    <name type="scientific">Rhynchophorus ferrugineus</name>
    <name type="common">Red palm weevil</name>
    <name type="synonym">Curculio ferrugineus</name>
    <dbReference type="NCBI Taxonomy" id="354439"/>
    <lineage>
        <taxon>Eukaryota</taxon>
        <taxon>Metazoa</taxon>
        <taxon>Ecdysozoa</taxon>
        <taxon>Arthropoda</taxon>
        <taxon>Hexapoda</taxon>
        <taxon>Insecta</taxon>
        <taxon>Pterygota</taxon>
        <taxon>Neoptera</taxon>
        <taxon>Endopterygota</taxon>
        <taxon>Coleoptera</taxon>
        <taxon>Polyphaga</taxon>
        <taxon>Cucujiformia</taxon>
        <taxon>Curculionidae</taxon>
        <taxon>Dryophthorinae</taxon>
        <taxon>Rhynchophorus</taxon>
    </lineage>
</organism>
<evidence type="ECO:0000259" key="8">
    <source>
        <dbReference type="PROSITE" id="PS50157"/>
    </source>
</evidence>
<dbReference type="SUPFAM" id="SSF57667">
    <property type="entry name" value="beta-beta-alpha zinc fingers"/>
    <property type="match status" value="4"/>
</dbReference>
<dbReference type="SMART" id="SM00355">
    <property type="entry name" value="ZnF_C2H2"/>
    <property type="match status" value="10"/>
</dbReference>
<dbReference type="SUPFAM" id="SSF56019">
    <property type="entry name" value="The spindle assembly checkpoint protein mad2"/>
    <property type="match status" value="1"/>
</dbReference>
<sequence length="711" mass="82970">MSTTDQQTVGVLVEFFEVVISNILFVRKLYPDAIFEPRKKYGVVVYQIIHPGVKNYIRDCLKAVEFHCKRKQLQRLFVCFESDDHIVDKCVFDILNISEVNDFDPFFVELEQCFRNFILSLHTSENYLSNLSGNATFSIRLQTNFSSAVEFNEEPMFEDFPWVEESSSQNFDELGTSIIPLHKDMDCSEEGQKSKTLAVFKNVITEDKPKRKFFRSNTNSDEDISDSELVIVDELKEESVKRKKYGVRLKEEPLNMKCLWNSCNKLFSDSEKFYNHLIEHYETETDLFCKWLDCPYADTIESAQIFKKHITYHGYITKLVNIGENVLARNTLPDCQVNSCYTIDVKKDNYVCLWEDCNHGCVTVQDFYGHVECHARGAPTGRKKKETGVIMCHWQLCRLKFSTRYRLSDHLRVHTGERIIACPTCYSQFATKTTFCDHRKRQLKSYMRSFQCSQCLKLFSSERILSDHMRSHINQYKCTLCDMTSPKPSMLAKHYRYKHMNVRSYCCSFCDKTFVEKCNLNTHLLTHKEKPFKCDECDFGCKSKVGLTNHKIKKHGKDSFQYECQACKLQFLRGSYLTKHLMTFHKFQWPSGHSRFRYRKDSDGVFRLQTVRYESLEVTEEMIKSESMKPKLKTTSSTNNSTCDDDRNACQLTVVPEESNSIKCVDNVDIIKASDVKNREVIITIEDVDENGEIIKTEEIKISEIVLMQPG</sequence>
<evidence type="ECO:0000259" key="9">
    <source>
        <dbReference type="PROSITE" id="PS50815"/>
    </source>
</evidence>
<feature type="domain" description="C2H2-type" evidence="8">
    <location>
        <begin position="476"/>
        <end position="504"/>
    </location>
</feature>
<dbReference type="EMBL" id="JAACXV010000371">
    <property type="protein sequence ID" value="KAF7279267.1"/>
    <property type="molecule type" value="Genomic_DNA"/>
</dbReference>
<feature type="domain" description="C2H2-type" evidence="8">
    <location>
        <begin position="450"/>
        <end position="477"/>
    </location>
</feature>
<keyword evidence="11" id="KW-1185">Reference proteome</keyword>
<evidence type="ECO:0000256" key="7">
    <source>
        <dbReference type="PROSITE-ProRule" id="PRU00042"/>
    </source>
</evidence>